<evidence type="ECO:0000313" key="3">
    <source>
        <dbReference type="Proteomes" id="UP000027138"/>
    </source>
</evidence>
<organism evidence="2 3">
    <name type="scientific">Jatropha curcas</name>
    <name type="common">Barbados nut</name>
    <dbReference type="NCBI Taxonomy" id="180498"/>
    <lineage>
        <taxon>Eukaryota</taxon>
        <taxon>Viridiplantae</taxon>
        <taxon>Streptophyta</taxon>
        <taxon>Embryophyta</taxon>
        <taxon>Tracheophyta</taxon>
        <taxon>Spermatophyta</taxon>
        <taxon>Magnoliopsida</taxon>
        <taxon>eudicotyledons</taxon>
        <taxon>Gunneridae</taxon>
        <taxon>Pentapetalae</taxon>
        <taxon>rosids</taxon>
        <taxon>fabids</taxon>
        <taxon>Malpighiales</taxon>
        <taxon>Euphorbiaceae</taxon>
        <taxon>Crotonoideae</taxon>
        <taxon>Jatropheae</taxon>
        <taxon>Jatropha</taxon>
    </lineage>
</organism>
<dbReference type="EMBL" id="KK914698">
    <property type="protein sequence ID" value="KDP30283.1"/>
    <property type="molecule type" value="Genomic_DNA"/>
</dbReference>
<feature type="compositionally biased region" description="Basic and acidic residues" evidence="1">
    <location>
        <begin position="171"/>
        <end position="184"/>
    </location>
</feature>
<dbReference type="Proteomes" id="UP000027138">
    <property type="component" value="Unassembled WGS sequence"/>
</dbReference>
<protein>
    <submittedName>
        <fullName evidence="2">Uncharacterized protein</fullName>
    </submittedName>
</protein>
<name>A0A067K5K0_JATCU</name>
<reference evidence="2 3" key="1">
    <citation type="journal article" date="2014" name="PLoS ONE">
        <title>Global Analysis of Gene Expression Profiles in Physic Nut (Jatropha curcas L.) Seedlings Exposed to Salt Stress.</title>
        <authorList>
            <person name="Zhang L."/>
            <person name="Zhang C."/>
            <person name="Wu P."/>
            <person name="Chen Y."/>
            <person name="Li M."/>
            <person name="Jiang H."/>
            <person name="Wu G."/>
        </authorList>
    </citation>
    <scope>NUCLEOTIDE SEQUENCE [LARGE SCALE GENOMIC DNA]</scope>
    <source>
        <strain evidence="3">cv. GZQX0401</strain>
        <tissue evidence="2">Young leaves</tissue>
    </source>
</reference>
<evidence type="ECO:0000256" key="1">
    <source>
        <dbReference type="SAM" id="MobiDB-lite"/>
    </source>
</evidence>
<evidence type="ECO:0000313" key="2">
    <source>
        <dbReference type="EMBL" id="KDP30283.1"/>
    </source>
</evidence>
<accession>A0A067K5K0</accession>
<proteinExistence type="predicted"/>
<gene>
    <name evidence="2" type="ORF">JCGZ_17153</name>
</gene>
<dbReference type="AlphaFoldDB" id="A0A067K5K0"/>
<sequence length="184" mass="20938">MRPQPGDSAGIEIKNLWFSILGSNKCGGAIHAHTQYRQSPYGNWILHSRGCQTISNLLVKIAPHRKKAPKAVNWLRSDNWLIKVEEPLTPFDLIDYAPSNSLGSRFEIEHFPIQKDLQVLASTSADKMVKPRIPISEIEKMIEKIMATSLEKLLQTDKGKEQVVIEDDEVKGESERKENFDDTW</sequence>
<feature type="region of interest" description="Disordered" evidence="1">
    <location>
        <begin position="164"/>
        <end position="184"/>
    </location>
</feature>
<keyword evidence="3" id="KW-1185">Reference proteome</keyword>